<dbReference type="Proteomes" id="UP000750711">
    <property type="component" value="Unassembled WGS sequence"/>
</dbReference>
<dbReference type="SMART" id="SM00355">
    <property type="entry name" value="ZnF_C2H2"/>
    <property type="match status" value="3"/>
</dbReference>
<dbReference type="AlphaFoldDB" id="A0A9P8RPH4"/>
<dbReference type="InterPro" id="IPR051726">
    <property type="entry name" value="Chitin_Synth_Reg"/>
</dbReference>
<organism evidence="4 5">
    <name type="scientific">Trichoglossum hirsutum</name>
    <dbReference type="NCBI Taxonomy" id="265104"/>
    <lineage>
        <taxon>Eukaryota</taxon>
        <taxon>Fungi</taxon>
        <taxon>Dikarya</taxon>
        <taxon>Ascomycota</taxon>
        <taxon>Pezizomycotina</taxon>
        <taxon>Geoglossomycetes</taxon>
        <taxon>Geoglossales</taxon>
        <taxon>Geoglossaceae</taxon>
        <taxon>Trichoglossum</taxon>
    </lineage>
</organism>
<dbReference type="InterPro" id="IPR011990">
    <property type="entry name" value="TPR-like_helical_dom_sf"/>
</dbReference>
<dbReference type="Pfam" id="PF26082">
    <property type="entry name" value="zf-C2H2_AcuF"/>
    <property type="match status" value="1"/>
</dbReference>
<dbReference type="PANTHER" id="PTHR46430:SF2">
    <property type="entry name" value="CHITIN SYNTHASE REGULATORY FACTOR 4"/>
    <property type="match status" value="1"/>
</dbReference>
<dbReference type="PANTHER" id="PTHR46430">
    <property type="entry name" value="PROTEIN SKT5-RELATED"/>
    <property type="match status" value="1"/>
</dbReference>
<dbReference type="InterPro" id="IPR058925">
    <property type="entry name" value="zf-C2H2_AcuF"/>
</dbReference>
<feature type="region of interest" description="Disordered" evidence="2">
    <location>
        <begin position="498"/>
        <end position="563"/>
    </location>
</feature>
<evidence type="ECO:0000256" key="2">
    <source>
        <dbReference type="SAM" id="MobiDB-lite"/>
    </source>
</evidence>
<keyword evidence="5" id="KW-1185">Reference proteome</keyword>
<feature type="region of interest" description="Disordered" evidence="2">
    <location>
        <begin position="131"/>
        <end position="159"/>
    </location>
</feature>
<name>A0A9P8RPH4_9PEZI</name>
<feature type="region of interest" description="Disordered" evidence="2">
    <location>
        <begin position="576"/>
        <end position="608"/>
    </location>
</feature>
<evidence type="ECO:0000313" key="4">
    <source>
        <dbReference type="EMBL" id="KAH0559286.1"/>
    </source>
</evidence>
<dbReference type="EMBL" id="JAGHQM010000636">
    <property type="protein sequence ID" value="KAH0559286.1"/>
    <property type="molecule type" value="Genomic_DNA"/>
</dbReference>
<feature type="compositionally biased region" description="Acidic residues" evidence="2">
    <location>
        <begin position="247"/>
        <end position="265"/>
    </location>
</feature>
<reference evidence="4" key="1">
    <citation type="submission" date="2021-03" db="EMBL/GenBank/DDBJ databases">
        <title>Comparative genomics and phylogenomic investigation of the class Geoglossomycetes provide insights into ecological specialization and systematics.</title>
        <authorList>
            <person name="Melie T."/>
            <person name="Pirro S."/>
            <person name="Miller A.N."/>
            <person name="Quandt A."/>
        </authorList>
    </citation>
    <scope>NUCLEOTIDE SEQUENCE</scope>
    <source>
        <strain evidence="4">CAQ_001_2017</strain>
    </source>
</reference>
<comment type="caution">
    <text evidence="4">The sequence shown here is derived from an EMBL/GenBank/DDBJ whole genome shotgun (WGS) entry which is preliminary data.</text>
</comment>
<feature type="region of interest" description="Disordered" evidence="2">
    <location>
        <begin position="245"/>
        <end position="292"/>
    </location>
</feature>
<gene>
    <name evidence="4" type="ORF">GP486_004202</name>
</gene>
<proteinExistence type="predicted"/>
<protein>
    <recommendedName>
        <fullName evidence="3">C2H2-type domain-containing protein</fullName>
    </recommendedName>
</protein>
<accession>A0A9P8RPH4</accession>
<evidence type="ECO:0000256" key="1">
    <source>
        <dbReference type="ARBA" id="ARBA00022737"/>
    </source>
</evidence>
<feature type="compositionally biased region" description="Acidic residues" evidence="2">
    <location>
        <begin position="137"/>
        <end position="150"/>
    </location>
</feature>
<dbReference type="Gene3D" id="1.25.40.10">
    <property type="entry name" value="Tetratricopeptide repeat domain"/>
    <property type="match status" value="2"/>
</dbReference>
<evidence type="ECO:0000259" key="3">
    <source>
        <dbReference type="PROSITE" id="PS00028"/>
    </source>
</evidence>
<dbReference type="InterPro" id="IPR013087">
    <property type="entry name" value="Znf_C2H2_type"/>
</dbReference>
<dbReference type="SMART" id="SM00671">
    <property type="entry name" value="SEL1"/>
    <property type="match status" value="5"/>
</dbReference>
<dbReference type="InterPro" id="IPR006597">
    <property type="entry name" value="Sel1-like"/>
</dbReference>
<evidence type="ECO:0000313" key="5">
    <source>
        <dbReference type="Proteomes" id="UP000750711"/>
    </source>
</evidence>
<feature type="domain" description="C2H2-type" evidence="3">
    <location>
        <begin position="419"/>
        <end position="440"/>
    </location>
</feature>
<keyword evidence="1" id="KW-0677">Repeat</keyword>
<dbReference type="SUPFAM" id="SSF81901">
    <property type="entry name" value="HCP-like"/>
    <property type="match status" value="2"/>
</dbReference>
<dbReference type="PROSITE" id="PS00028">
    <property type="entry name" value="ZINC_FINGER_C2H2_1"/>
    <property type="match status" value="1"/>
</dbReference>
<dbReference type="Pfam" id="PF08238">
    <property type="entry name" value="Sel1"/>
    <property type="match status" value="5"/>
</dbReference>
<feature type="compositionally biased region" description="Polar residues" evidence="2">
    <location>
        <begin position="281"/>
        <end position="292"/>
    </location>
</feature>
<sequence length="1044" mass="116779">MERGLSSEVGPVGRLFKDCVDLFWVLLQRISTLDQFDQQKKSDLRDEFGKFFFWGDGYLPYEGRLDEILSHSTRLRRRVLSLMSEIGDILCDRKRGTTIPDVSGLFALADPKGSDAKLAAQRKEVEFLIGSLRGDSDDTPESLDGSDDSSDTNGSGDPLEEVIGELHTYIRSLVDLAPSLERPAPDANAKELEARPAVTSTLLGPAEIWCRRIIDRYEGIDIKLAERLGEANWRRFQRVTQWLENAGGDDDDSDEGYCKDEEDTVPELPNFPRPTDRDSLPHSSSTFKDSGLGTTVATVSTPSIAYSFRALPKMAHADVASQTTYASTLSEESEKKGWLRVPPLPEGAISGNRFRCTVCGDKVRNIMSRVDWKRHVFSDLEPYICTFQGCKGGISTFPSRKLWVDHEFSQHHFRKLWACRDCTIIFDEQDLFQQHISAIHGYFYTETRLATITAASERRMPQRTEDLTCPFCAFREAPTRQAFARHVGRHMEEIALGVLPRGTGSDDERGSGSSNQSHSKVGIVGDPDMPQVGTPNQIMTPQLPADSAHEAPPATTEQPPSERVYRLYGGVDYPPEKASGEPFPTFPQSGQSPIPKSGNIPPLSEERKRQLESIRIQVLKSGGPKEQLEWAEDALGYVRILTQHARGVAGLGSVQRIRADAVGIVFRLADQGQPKAEYLKGLVLEFALHGQGADKEMDNKMAFKSYQSAAKGGYDRAEYRMGMQYENSHEIDMAIACYERGACLGDSGCIYKTGMMMLLGEHGRQVDFFHGIRSIFVSAEAADLDFPHGAYVYGMLLAGRLPGVAVPTTVLRPDPKAAKAYIERAAYLWHAKAQVEMGRAYELSELGCEFHPDLSVHYNLLAAHQGEAEAQMALSKWFLAGHEGSFERDEGMAFTYANIAALGGYPPAEYAMGYYHEVGVFVPVNTDEARRWYEMAEEHGSTGAKEKLERLERSGVRKGKERTEALETKDKGKAERWEVLKEEMSEALRKKNLRAREEFKRRIEKERSEVLEKEMLGWLREKNLKGREEFVDDRIGEDGGVEGK</sequence>